<proteinExistence type="predicted"/>
<dbReference type="PANTHER" id="PTHR47723:SF19">
    <property type="entry name" value="POLYNUCLEOTIDYL TRANSFERASE, RIBONUCLEASE H-LIKE SUPERFAMILY PROTEIN"/>
    <property type="match status" value="1"/>
</dbReference>
<dbReference type="Proteomes" id="UP000436088">
    <property type="component" value="Unassembled WGS sequence"/>
</dbReference>
<accession>A0A6A3C1V0</accession>
<evidence type="ECO:0000313" key="3">
    <source>
        <dbReference type="Proteomes" id="UP000436088"/>
    </source>
</evidence>
<dbReference type="SUPFAM" id="SSF53098">
    <property type="entry name" value="Ribonuclease H-like"/>
    <property type="match status" value="1"/>
</dbReference>
<dbReference type="EMBL" id="VEPZ02000569">
    <property type="protein sequence ID" value="KAE8722267.1"/>
    <property type="molecule type" value="Genomic_DNA"/>
</dbReference>
<dbReference type="InterPro" id="IPR044730">
    <property type="entry name" value="RNase_H-like_dom_plant"/>
</dbReference>
<dbReference type="InterPro" id="IPR036397">
    <property type="entry name" value="RNaseH_sf"/>
</dbReference>
<feature type="domain" description="RNase H type-1" evidence="1">
    <location>
        <begin position="40"/>
        <end position="140"/>
    </location>
</feature>
<gene>
    <name evidence="2" type="ORF">F3Y22_tig00014213pilonHSYRG00060</name>
</gene>
<dbReference type="GO" id="GO:0004523">
    <property type="term" value="F:RNA-DNA hybrid ribonuclease activity"/>
    <property type="evidence" value="ECO:0007669"/>
    <property type="project" value="InterPro"/>
</dbReference>
<dbReference type="AlphaFoldDB" id="A0A6A3C1V0"/>
<name>A0A6A3C1V0_HIBSY</name>
<comment type="caution">
    <text evidence="2">The sequence shown here is derived from an EMBL/GenBank/DDBJ whole genome shotgun (WGS) entry which is preliminary data.</text>
</comment>
<dbReference type="GO" id="GO:0003676">
    <property type="term" value="F:nucleic acid binding"/>
    <property type="evidence" value="ECO:0007669"/>
    <property type="project" value="InterPro"/>
</dbReference>
<organism evidence="2 3">
    <name type="scientific">Hibiscus syriacus</name>
    <name type="common">Rose of Sharon</name>
    <dbReference type="NCBI Taxonomy" id="106335"/>
    <lineage>
        <taxon>Eukaryota</taxon>
        <taxon>Viridiplantae</taxon>
        <taxon>Streptophyta</taxon>
        <taxon>Embryophyta</taxon>
        <taxon>Tracheophyta</taxon>
        <taxon>Spermatophyta</taxon>
        <taxon>Magnoliopsida</taxon>
        <taxon>eudicotyledons</taxon>
        <taxon>Gunneridae</taxon>
        <taxon>Pentapetalae</taxon>
        <taxon>rosids</taxon>
        <taxon>malvids</taxon>
        <taxon>Malvales</taxon>
        <taxon>Malvaceae</taxon>
        <taxon>Malvoideae</taxon>
        <taxon>Hibiscus</taxon>
    </lineage>
</organism>
<dbReference type="PANTHER" id="PTHR47723">
    <property type="entry name" value="OS05G0353850 PROTEIN"/>
    <property type="match status" value="1"/>
</dbReference>
<dbReference type="InterPro" id="IPR053151">
    <property type="entry name" value="RNase_H-like"/>
</dbReference>
<sequence length="169" mass="19040">MDVVLHISVVSAQHFAACRPIYSHKPDRLPIPVQWIPPSLDCTGAWTLGFNRFLGQTDILQVELWSILIGLRMALTRGIRKLVIQSDSNYAIKSITDTDEATNPLSLVRAIHKMNSDNWDLIFRWIPREANAVADAMVKMTDRHSSSTKVYETPPVALLSLLSRDIHVP</sequence>
<evidence type="ECO:0000313" key="2">
    <source>
        <dbReference type="EMBL" id="KAE8722267.1"/>
    </source>
</evidence>
<dbReference type="Pfam" id="PF13456">
    <property type="entry name" value="RVT_3"/>
    <property type="match status" value="1"/>
</dbReference>
<reference evidence="2" key="1">
    <citation type="submission" date="2019-09" db="EMBL/GenBank/DDBJ databases">
        <title>Draft genome information of white flower Hibiscus syriacus.</title>
        <authorList>
            <person name="Kim Y.-M."/>
        </authorList>
    </citation>
    <scope>NUCLEOTIDE SEQUENCE [LARGE SCALE GENOMIC DNA]</scope>
    <source>
        <strain evidence="2">YM2019G1</strain>
    </source>
</reference>
<dbReference type="Gene3D" id="3.30.420.10">
    <property type="entry name" value="Ribonuclease H-like superfamily/Ribonuclease H"/>
    <property type="match status" value="1"/>
</dbReference>
<dbReference type="CDD" id="cd06222">
    <property type="entry name" value="RNase_H_like"/>
    <property type="match status" value="1"/>
</dbReference>
<dbReference type="InterPro" id="IPR002156">
    <property type="entry name" value="RNaseH_domain"/>
</dbReference>
<protein>
    <recommendedName>
        <fullName evidence="1">RNase H type-1 domain-containing protein</fullName>
    </recommendedName>
</protein>
<dbReference type="InterPro" id="IPR012337">
    <property type="entry name" value="RNaseH-like_sf"/>
</dbReference>
<evidence type="ECO:0000259" key="1">
    <source>
        <dbReference type="Pfam" id="PF13456"/>
    </source>
</evidence>
<keyword evidence="3" id="KW-1185">Reference proteome</keyword>